<feature type="compositionally biased region" description="Low complexity" evidence="1">
    <location>
        <begin position="1256"/>
        <end position="1266"/>
    </location>
</feature>
<feature type="compositionally biased region" description="Polar residues" evidence="1">
    <location>
        <begin position="1032"/>
        <end position="1042"/>
    </location>
</feature>
<dbReference type="InterPro" id="IPR045107">
    <property type="entry name" value="SAC3/GANP/THP3"/>
</dbReference>
<feature type="domain" description="SAC3/GANP/THP3 conserved" evidence="2">
    <location>
        <begin position="80"/>
        <end position="400"/>
    </location>
</feature>
<dbReference type="PANTHER" id="PTHR12436">
    <property type="entry name" value="80 KDA MCM3-ASSOCIATED PROTEIN"/>
    <property type="match status" value="1"/>
</dbReference>
<feature type="region of interest" description="Disordered" evidence="1">
    <location>
        <begin position="918"/>
        <end position="960"/>
    </location>
</feature>
<protein>
    <recommendedName>
        <fullName evidence="2">SAC3/GANP/THP3 conserved domain-containing protein</fullName>
    </recommendedName>
</protein>
<accession>A0A8H3GBQ3</accession>
<comment type="caution">
    <text evidence="3">The sequence shown here is derived from an EMBL/GenBank/DDBJ whole genome shotgun (WGS) entry which is preliminary data.</text>
</comment>
<feature type="region of interest" description="Disordered" evidence="1">
    <location>
        <begin position="562"/>
        <end position="626"/>
    </location>
</feature>
<feature type="compositionally biased region" description="Polar residues" evidence="1">
    <location>
        <begin position="663"/>
        <end position="677"/>
    </location>
</feature>
<evidence type="ECO:0000313" key="3">
    <source>
        <dbReference type="EMBL" id="CAF9936861.1"/>
    </source>
</evidence>
<dbReference type="PANTHER" id="PTHR12436:SF3">
    <property type="entry name" value="GERMINAL-CENTER ASSOCIATED NUCLEAR PROTEIN"/>
    <property type="match status" value="1"/>
</dbReference>
<sequence length="1297" mass="143251">MSGQAPRASMSPPLEEVTQATGLGATTFPPQQKMVDVYQKLKRSRDQERKDAIKNGFLADPDKPTSLANAITPVGTCQDMCPHFERVERIVQLMVDTNEKKLSTSGTKQPDETKMVKRFRRSAAGYDEQLPSDIRPPLVLQKTLDYLLNEVIGGQQPLAHVHKFVWDRTRGIRNDFSIQQVTKSEDLRIAIDCFERIARFHILSLHQLSKPEDDNSEFDHHQEREQLNNTLLSLMYYYDDSRHKLNSSNEAEFRAYCIIFEIQDQRPDLEDRAQQWPRPLLQDSRVQTALELYAAAGNTADEQGPLRPRATFAIAQANTGRFWDIVSSSAVSYIMACAAEIYFDLVRRITLEAIWKAYKGNRGGSGRIEDWSLEQLTHVLGFDDEQQTQMYVEEHGFTIAEREDGETYIDLGSVTSKNLLVEPKRLNRTLPAIINGLSATQALSQGLIDDVSDPDKSTTSPHETLFVSGGSDEETEIFTQVSHATTMKVPKPDPSSLKTTSAISPIFPSSFSPAKPTPIGLTSAPKTRPSDVFPVSSGNISSSFGKPSSYAISTRTLLPDAPANTGIFKPQPPFQDSSFKEPGKLIEGPNPSTGGTPVFEPVDSSQNIAVSSPEPGNLTSGIPKPTLQNKQSYISIAENTEPSARIQSQAPAEKNLQYQKSLSYPTPLSFDPNNQDVTPIPSQPHLPLEKPKILQDSPSTGRTLLSPQDIPPISRSFASNQKLAAAGNGTTVNGSSVDPRHSLTRGIANLSPPSVSLAALQTNSSPYVTSIQESSATDLCLLPQNLPPPGLNTRLDATFDVSQDSAVRANLPGTFMTKTIHPDQRSIMLTAISDGIMHNDGALLQQFVEYVIGPIIIDSIRETRDGRSWKRAKLCRSVLLIKKYTRIWKKNAWNSGLRRKGRERRKIFAKSIHELALGAHQRRSESPQPRPSLSEVEDTQSNGYPTRPLSLIPSQNRLSKRRSLPADFDERHLEAVVLEPSKNKRKRHESPKDQTRNSSKHSNPHLNRSSIAVRHAHSKVPGGVDRLVGDTRVNSPGGTAPSQNVILEKARALISGKMDTTRTDYFRLKALGINTDTPLVPRTARKTSLAIVSSDEEKQRDFLPLLKHGDQSQDCAKTQKRADIYPIASQQPRDMTQEDDNSDEALLAQMRGVRGMMSDSISWFKAEGIKSRLSSSSVEKQASRETPKQKRLREFATTPSRTEQRLRKTGGHGLIPKEWDPRSSWRDEKGSISTVPASTWRGPSSTDASPPGESQAAPPAFSAAASHTTTKNAKDMARVKETAVEAAGSSVEDAIEL</sequence>
<proteinExistence type="predicted"/>
<feature type="region of interest" description="Disordered" evidence="1">
    <location>
        <begin position="1172"/>
        <end position="1274"/>
    </location>
</feature>
<keyword evidence="4" id="KW-1185">Reference proteome</keyword>
<feature type="compositionally biased region" description="Basic and acidic residues" evidence="1">
    <location>
        <begin position="1215"/>
        <end position="1230"/>
    </location>
</feature>
<feature type="compositionally biased region" description="Basic and acidic residues" evidence="1">
    <location>
        <begin position="1181"/>
        <end position="1194"/>
    </location>
</feature>
<dbReference type="GO" id="GO:0005737">
    <property type="term" value="C:cytoplasm"/>
    <property type="evidence" value="ECO:0007669"/>
    <property type="project" value="TreeGrafter"/>
</dbReference>
<evidence type="ECO:0000313" key="4">
    <source>
        <dbReference type="Proteomes" id="UP000664521"/>
    </source>
</evidence>
<gene>
    <name evidence="3" type="ORF">HETSPECPRED_010483</name>
</gene>
<dbReference type="Gene3D" id="1.25.40.990">
    <property type="match status" value="1"/>
</dbReference>
<feature type="region of interest" description="Disordered" evidence="1">
    <location>
        <begin position="663"/>
        <end position="714"/>
    </location>
</feature>
<evidence type="ECO:0000256" key="1">
    <source>
        <dbReference type="SAM" id="MobiDB-lite"/>
    </source>
</evidence>
<dbReference type="EMBL" id="CAJPDS010000095">
    <property type="protein sequence ID" value="CAF9936861.1"/>
    <property type="molecule type" value="Genomic_DNA"/>
</dbReference>
<dbReference type="InterPro" id="IPR005062">
    <property type="entry name" value="SAC3/GANP/THP3_conserved"/>
</dbReference>
<feature type="region of interest" description="Disordered" evidence="1">
    <location>
        <begin position="975"/>
        <end position="1042"/>
    </location>
</feature>
<organism evidence="3 4">
    <name type="scientific">Heterodermia speciosa</name>
    <dbReference type="NCBI Taxonomy" id="116794"/>
    <lineage>
        <taxon>Eukaryota</taxon>
        <taxon>Fungi</taxon>
        <taxon>Dikarya</taxon>
        <taxon>Ascomycota</taxon>
        <taxon>Pezizomycotina</taxon>
        <taxon>Lecanoromycetes</taxon>
        <taxon>OSLEUM clade</taxon>
        <taxon>Lecanoromycetidae</taxon>
        <taxon>Caliciales</taxon>
        <taxon>Physciaceae</taxon>
        <taxon>Heterodermia</taxon>
    </lineage>
</organism>
<dbReference type="Pfam" id="PF03399">
    <property type="entry name" value="SAC3_GANP"/>
    <property type="match status" value="1"/>
</dbReference>
<evidence type="ECO:0000259" key="2">
    <source>
        <dbReference type="Pfam" id="PF03399"/>
    </source>
</evidence>
<dbReference type="GO" id="GO:0070390">
    <property type="term" value="C:transcription export complex 2"/>
    <property type="evidence" value="ECO:0007669"/>
    <property type="project" value="TreeGrafter"/>
</dbReference>
<dbReference type="Proteomes" id="UP000664521">
    <property type="component" value="Unassembled WGS sequence"/>
</dbReference>
<name>A0A8H3GBQ3_9LECA</name>
<feature type="compositionally biased region" description="Polar residues" evidence="1">
    <location>
        <begin position="1231"/>
        <end position="1248"/>
    </location>
</feature>
<reference evidence="3" key="1">
    <citation type="submission" date="2021-03" db="EMBL/GenBank/DDBJ databases">
        <authorList>
            <person name="Tagirdzhanova G."/>
        </authorList>
    </citation>
    <scope>NUCLEOTIDE SEQUENCE</scope>
</reference>
<dbReference type="OrthoDB" id="264795at2759"/>
<dbReference type="GO" id="GO:0006406">
    <property type="term" value="P:mRNA export from nucleus"/>
    <property type="evidence" value="ECO:0007669"/>
    <property type="project" value="TreeGrafter"/>
</dbReference>
<feature type="compositionally biased region" description="Polar residues" evidence="1">
    <location>
        <begin position="696"/>
        <end position="706"/>
    </location>
</feature>
<feature type="region of interest" description="Disordered" evidence="1">
    <location>
        <begin position="1"/>
        <end position="32"/>
    </location>
</feature>